<name>A0A428P628_9HYPO</name>
<accession>A0A428P628</accession>
<dbReference type="EMBL" id="NKCI01000196">
    <property type="protein sequence ID" value="RSL48466.1"/>
    <property type="molecule type" value="Genomic_DNA"/>
</dbReference>
<organism evidence="1 2">
    <name type="scientific">Fusarium duplospermum</name>
    <dbReference type="NCBI Taxonomy" id="1325734"/>
    <lineage>
        <taxon>Eukaryota</taxon>
        <taxon>Fungi</taxon>
        <taxon>Dikarya</taxon>
        <taxon>Ascomycota</taxon>
        <taxon>Pezizomycotina</taxon>
        <taxon>Sordariomycetes</taxon>
        <taxon>Hypocreomycetidae</taxon>
        <taxon>Hypocreales</taxon>
        <taxon>Nectriaceae</taxon>
        <taxon>Fusarium</taxon>
        <taxon>Fusarium solani species complex</taxon>
    </lineage>
</organism>
<gene>
    <name evidence="1" type="ORF">CEP54_012909</name>
</gene>
<protein>
    <recommendedName>
        <fullName evidence="3">Phospholipase C</fullName>
    </recommendedName>
</protein>
<dbReference type="AlphaFoldDB" id="A0A428P628"/>
<dbReference type="CDD" id="cd22893">
    <property type="entry name" value="PlcA-like"/>
    <property type="match status" value="1"/>
</dbReference>
<dbReference type="OrthoDB" id="4330301at2759"/>
<dbReference type="STRING" id="1325734.A0A428P628"/>
<proteinExistence type="predicted"/>
<keyword evidence="2" id="KW-1185">Reference proteome</keyword>
<sequence length="867" mass="95084">MSAQTKGTVGFQGPEHRGIGDRAVLKYVDGDVSGADFSYAGPGFRNGLVLSFGQIVALAGDFYGNCQLIGDAEQISDQWHTNPEASIQRFLSNSELLNKDTRGYLNEVVDIMSQQERDVATAIQKGQDVAQAFKISGDKYDAKWGFATKGEYLLLALCNWDHFGQDAVSAYSAGHTAALRQARTAAKKQDKAALRYAYFLEGFACHFLTDLFSTGHMRTLRRVLHHTYFGFQGPTPNDEKAVVGDNLDSFEIKFWPADQCARAMHDEDCANGLWVSNVAKMGSWSAYGDSQLFSAKGNPGFDAALEAVQTGIDEVWKTYQGASIGSFGALQKIPDLGDMTPPNFPPLFKVEKNNLYVRANIDNRCLSTYEAYPLSNVPWTKILNRINGSGESQNQLPLTLELLCPATMVHLRVIDSLTCSVAQYGPLSSLASVSTNASVRSWNMVKQTSLSVPQSSGETTWTAAQKIDKADGIYSLIGRVVQSPRNTNAYHVGLKVTAGELAALWAREEQDGNTVWTAGCAWYGQFDANSTNLAMIKHWYMDAKPWKSKLELWMFASGLQEAPTRKRTEWPSGLKLPPYTAFPLKISSQDVSDTFVTTALDTSTIPARTLWTFSKWKNTYSKLVYSTYNEHLSEKAQTTLVKSGATTSATNRVIRLFYGKEYSRPARLFNFERSRILMTLTQPITGNIRIDVLELSASSVTTISSTSLQVTWTGNDYLTWFFSDVDADGVPELISLVADSSDGTLNVLAFRPGADETKGYQAPVVSEITSDKGSMLTAPFLTPILTGRVKYTFPESGWTVDAGILMAFNNYGIIGARLLTPKASRGTLEYEISGQLPAIAGQMADTLGMVTPLFVGRGEPVGLFIEG</sequence>
<dbReference type="Proteomes" id="UP000288168">
    <property type="component" value="Unassembled WGS sequence"/>
</dbReference>
<evidence type="ECO:0000313" key="1">
    <source>
        <dbReference type="EMBL" id="RSL48466.1"/>
    </source>
</evidence>
<evidence type="ECO:0008006" key="3">
    <source>
        <dbReference type="Google" id="ProtNLM"/>
    </source>
</evidence>
<dbReference type="InterPro" id="IPR049756">
    <property type="entry name" value="PlcA-like_dom"/>
</dbReference>
<evidence type="ECO:0000313" key="2">
    <source>
        <dbReference type="Proteomes" id="UP000288168"/>
    </source>
</evidence>
<comment type="caution">
    <text evidence="1">The sequence shown here is derived from an EMBL/GenBank/DDBJ whole genome shotgun (WGS) entry which is preliminary data.</text>
</comment>
<reference evidence="1 2" key="1">
    <citation type="submission" date="2017-06" db="EMBL/GenBank/DDBJ databases">
        <title>Comparative genomic analysis of Ambrosia Fusariam Clade fungi.</title>
        <authorList>
            <person name="Stajich J.E."/>
            <person name="Carrillo J."/>
            <person name="Kijimoto T."/>
            <person name="Eskalen A."/>
            <person name="O'Donnell K."/>
            <person name="Kasson M."/>
        </authorList>
    </citation>
    <scope>NUCLEOTIDE SEQUENCE [LARGE SCALE GENOMIC DNA]</scope>
    <source>
        <strain evidence="1 2">NRRL62584</strain>
    </source>
</reference>